<protein>
    <submittedName>
        <fullName evidence="2">Uncharacterized protein</fullName>
    </submittedName>
</protein>
<evidence type="ECO:0000313" key="2">
    <source>
        <dbReference type="EMBL" id="PIO69999.1"/>
    </source>
</evidence>
<gene>
    <name evidence="2" type="ORF">TELCIR_08163</name>
</gene>
<dbReference type="AlphaFoldDB" id="A0A2G9UIC8"/>
<feature type="compositionally biased region" description="Basic residues" evidence="1">
    <location>
        <begin position="73"/>
        <end position="83"/>
    </location>
</feature>
<evidence type="ECO:0000256" key="1">
    <source>
        <dbReference type="SAM" id="MobiDB-lite"/>
    </source>
</evidence>
<keyword evidence="3" id="KW-1185">Reference proteome</keyword>
<feature type="region of interest" description="Disordered" evidence="1">
    <location>
        <begin position="1"/>
        <end position="217"/>
    </location>
</feature>
<organism evidence="2 3">
    <name type="scientific">Teladorsagia circumcincta</name>
    <name type="common">Brown stomach worm</name>
    <name type="synonym">Ostertagia circumcincta</name>
    <dbReference type="NCBI Taxonomy" id="45464"/>
    <lineage>
        <taxon>Eukaryota</taxon>
        <taxon>Metazoa</taxon>
        <taxon>Ecdysozoa</taxon>
        <taxon>Nematoda</taxon>
        <taxon>Chromadorea</taxon>
        <taxon>Rhabditida</taxon>
        <taxon>Rhabditina</taxon>
        <taxon>Rhabditomorpha</taxon>
        <taxon>Strongyloidea</taxon>
        <taxon>Trichostrongylidae</taxon>
        <taxon>Teladorsagia</taxon>
    </lineage>
</organism>
<name>A0A2G9UIC8_TELCI</name>
<accession>A0A2G9UIC8</accession>
<feature type="compositionally biased region" description="Low complexity" evidence="1">
    <location>
        <begin position="57"/>
        <end position="66"/>
    </location>
</feature>
<feature type="compositionally biased region" description="Low complexity" evidence="1">
    <location>
        <begin position="30"/>
        <end position="39"/>
    </location>
</feature>
<sequence length="217" mass="24226">MTARAPPGDAVKNPTIMGNKKKKQEKQESSSDSSDSSDSSGDDEVEAKAAADESSDESSSSSSSSSSDDDKQKKKKKSSKKGKEKFEQWCQRANGNRQKEGRMGRRAGRHAGEVGRETNTVGQYKGRWMQKQTVLWTDNTGESRRMVSRVPTGRQRWRQGGKQDRMGGCREKRRVREGGIANSEKREAKEAESINGIKKWRNSQNKGHAVEQTETEI</sequence>
<reference evidence="2 3" key="1">
    <citation type="submission" date="2015-09" db="EMBL/GenBank/DDBJ databases">
        <title>Draft genome of the parasitic nematode Teladorsagia circumcincta isolate WARC Sus (inbred).</title>
        <authorList>
            <person name="Mitreva M."/>
        </authorList>
    </citation>
    <scope>NUCLEOTIDE SEQUENCE [LARGE SCALE GENOMIC DNA]</scope>
    <source>
        <strain evidence="2 3">S</strain>
    </source>
</reference>
<feature type="compositionally biased region" description="Polar residues" evidence="1">
    <location>
        <begin position="130"/>
        <end position="140"/>
    </location>
</feature>
<proteinExistence type="predicted"/>
<dbReference type="EMBL" id="KZ346436">
    <property type="protein sequence ID" value="PIO69999.1"/>
    <property type="molecule type" value="Genomic_DNA"/>
</dbReference>
<evidence type="ECO:0000313" key="3">
    <source>
        <dbReference type="Proteomes" id="UP000230423"/>
    </source>
</evidence>
<dbReference type="Proteomes" id="UP000230423">
    <property type="component" value="Unassembled WGS sequence"/>
</dbReference>
<feature type="compositionally biased region" description="Basic and acidic residues" evidence="1">
    <location>
        <begin position="161"/>
        <end position="192"/>
    </location>
</feature>